<dbReference type="AlphaFoldDB" id="A0A853BYU7"/>
<name>A0A853BYU7_9ACTN</name>
<organism evidence="2 3">
    <name type="scientific">Nocardioides thalensis</name>
    <dbReference type="NCBI Taxonomy" id="1914755"/>
    <lineage>
        <taxon>Bacteria</taxon>
        <taxon>Bacillati</taxon>
        <taxon>Actinomycetota</taxon>
        <taxon>Actinomycetes</taxon>
        <taxon>Propionibacteriales</taxon>
        <taxon>Nocardioidaceae</taxon>
        <taxon>Nocardioides</taxon>
    </lineage>
</organism>
<accession>A0A853BYU7</accession>
<keyword evidence="1" id="KW-0732">Signal</keyword>
<evidence type="ECO:0008006" key="4">
    <source>
        <dbReference type="Google" id="ProtNLM"/>
    </source>
</evidence>
<comment type="caution">
    <text evidence="2">The sequence shown here is derived from an EMBL/GenBank/DDBJ whole genome shotgun (WGS) entry which is preliminary data.</text>
</comment>
<evidence type="ECO:0000256" key="1">
    <source>
        <dbReference type="SAM" id="SignalP"/>
    </source>
</evidence>
<proteinExistence type="predicted"/>
<evidence type="ECO:0000313" key="3">
    <source>
        <dbReference type="Proteomes" id="UP000530424"/>
    </source>
</evidence>
<protein>
    <recommendedName>
        <fullName evidence="4">FlgD Ig-like domain-containing protein</fullName>
    </recommendedName>
</protein>
<dbReference type="RefSeq" id="WP_179666673.1">
    <property type="nucleotide sequence ID" value="NZ_JACCFP010000001.1"/>
</dbReference>
<feature type="signal peptide" evidence="1">
    <location>
        <begin position="1"/>
        <end position="33"/>
    </location>
</feature>
<gene>
    <name evidence="2" type="ORF">HNR19_000725</name>
</gene>
<keyword evidence="3" id="KW-1185">Reference proteome</keyword>
<reference evidence="2 3" key="1">
    <citation type="submission" date="2020-07" db="EMBL/GenBank/DDBJ databases">
        <title>Sequencing the genomes of 1000 actinobacteria strains.</title>
        <authorList>
            <person name="Klenk H.-P."/>
        </authorList>
    </citation>
    <scope>NUCLEOTIDE SEQUENCE [LARGE SCALE GENOMIC DNA]</scope>
    <source>
        <strain evidence="2 3">DSM 103833</strain>
    </source>
</reference>
<feature type="chain" id="PRO_5032562070" description="FlgD Ig-like domain-containing protein" evidence="1">
    <location>
        <begin position="34"/>
        <end position="615"/>
    </location>
</feature>
<dbReference type="EMBL" id="JACCFP010000001">
    <property type="protein sequence ID" value="NYJ00027.1"/>
    <property type="molecule type" value="Genomic_DNA"/>
</dbReference>
<evidence type="ECO:0000313" key="2">
    <source>
        <dbReference type="EMBL" id="NYJ00027.1"/>
    </source>
</evidence>
<dbReference type="Gene3D" id="2.60.40.4070">
    <property type="match status" value="1"/>
</dbReference>
<dbReference type="Proteomes" id="UP000530424">
    <property type="component" value="Unassembled WGS sequence"/>
</dbReference>
<sequence>MNSRTTTRALVLVATFFSLVLSGLAALAPPASAEGEVTVTWPEITAFNPDTTDYVIDVQWDGTGTLWLQSHGEHRTFLDEITSPGPRVIDFPVHDQSGWLKLSVFLCTAAGLNHQCVKVADSPLLDVARSPTGPIEPSVVSVDWPEITGFNPDTGSYVPKIEWDGRGSLFLFHRYGGHGDFGRYDEIHVPGPYAVDLPVEGAGDTWDLAIAWCPGAVFESEYCTTLGQRLNIGVWRALDIDFGVTAVKAWGPTKSFPVQVATPIDDPIEATWQVLDQGEVVADGSSTFHRGEPLPALGALPQLVDGREYEVQVSVAADTEAFGRLTGLDTVPIRWDSQNLSIPTTGACCAFVEGVDEFFPATDGYLDTFEFRSSRSTESVAMDVVIRDVRGAVVFDGEATRLPDGLRIAWDGRDDAGATVPEGEYVAEVSITDAVGNVSTHERVVRVSDRAIVQKTLRIPVGVDESRFARDRVGCGRLVRPARAEWPESVGYYTPEACRADALYSIGTRHRVKLPDSFTGTYGNSRITVVGGKSRLEKRSQLLLEHYAEGDPDQVTYVRGIDGNTGPHVGHWTPIRPRTFEGRDGRYLTWGIRARQGSRYDVRRFVIEVEYDVLE</sequence>